<keyword evidence="2" id="KW-1185">Reference proteome</keyword>
<name>A0A1M4VTC9_9BACT</name>
<proteinExistence type="predicted"/>
<organism evidence="1 2">
    <name type="scientific">Cnuella takakiae</name>
    <dbReference type="NCBI Taxonomy" id="1302690"/>
    <lineage>
        <taxon>Bacteria</taxon>
        <taxon>Pseudomonadati</taxon>
        <taxon>Bacteroidota</taxon>
        <taxon>Chitinophagia</taxon>
        <taxon>Chitinophagales</taxon>
        <taxon>Chitinophagaceae</taxon>
        <taxon>Cnuella</taxon>
    </lineage>
</organism>
<dbReference type="STRING" id="1302690.BUE76_11870"/>
<evidence type="ECO:0008006" key="3">
    <source>
        <dbReference type="Google" id="ProtNLM"/>
    </source>
</evidence>
<protein>
    <recommendedName>
        <fullName evidence="3">Phage tail protein</fullName>
    </recommendedName>
</protein>
<evidence type="ECO:0000313" key="2">
    <source>
        <dbReference type="Proteomes" id="UP000184368"/>
    </source>
</evidence>
<dbReference type="Proteomes" id="UP000184368">
    <property type="component" value="Unassembled WGS sequence"/>
</dbReference>
<evidence type="ECO:0000313" key="1">
    <source>
        <dbReference type="EMBL" id="SHE72110.1"/>
    </source>
</evidence>
<accession>A0A1M4VTC9</accession>
<dbReference type="RefSeq" id="WP_073040145.1">
    <property type="nucleotide sequence ID" value="NZ_FQUO01000002.1"/>
</dbReference>
<dbReference type="AlphaFoldDB" id="A0A1M4VTC9"/>
<dbReference type="OrthoDB" id="762138at2"/>
<sequence length="171" mass="18070">MANYSQGLAKVELAPLAGDGGLGTAFTELGSTSIGSMSIANEQGETTDIFVEEKTDPVISNRTSGAMRVNWEILDVAPDTLVKLFGGTKTGTGTIADPYVYTLPDKIEAKDWTVRLTDSTGIKLLFARLNVFPAFNWVMTKADAGKVTLSGTVLTPTKAGVKAMTITYPGS</sequence>
<dbReference type="EMBL" id="FQUO01000002">
    <property type="protein sequence ID" value="SHE72110.1"/>
    <property type="molecule type" value="Genomic_DNA"/>
</dbReference>
<reference evidence="1 2" key="1">
    <citation type="submission" date="2016-11" db="EMBL/GenBank/DDBJ databases">
        <authorList>
            <person name="Jaros S."/>
            <person name="Januszkiewicz K."/>
            <person name="Wedrychowicz H."/>
        </authorList>
    </citation>
    <scope>NUCLEOTIDE SEQUENCE [LARGE SCALE GENOMIC DNA]</scope>
    <source>
        <strain evidence="1 2">DSM 26897</strain>
    </source>
</reference>
<gene>
    <name evidence="1" type="ORF">SAMN05444008_102372</name>
</gene>